<keyword evidence="9 10" id="KW-0472">Membrane</keyword>
<evidence type="ECO:0000256" key="3">
    <source>
        <dbReference type="ARBA" id="ARBA00006669"/>
    </source>
</evidence>
<evidence type="ECO:0000256" key="1">
    <source>
        <dbReference type="ARBA" id="ARBA00002672"/>
    </source>
</evidence>
<dbReference type="NCBIfam" id="TIGR01528">
    <property type="entry name" value="NMN_trans_PnuC"/>
    <property type="match status" value="1"/>
</dbReference>
<evidence type="ECO:0000256" key="9">
    <source>
        <dbReference type="ARBA" id="ARBA00023136"/>
    </source>
</evidence>
<keyword evidence="7 10" id="KW-0812">Transmembrane</keyword>
<comment type="subcellular location">
    <subcellularLocation>
        <location evidence="2">Cell membrane</location>
        <topology evidence="2">Multi-pass membrane protein</topology>
    </subcellularLocation>
</comment>
<dbReference type="EMBL" id="CP017774">
    <property type="protein sequence ID" value="AOZ99440.1"/>
    <property type="molecule type" value="Genomic_DNA"/>
</dbReference>
<feature type="transmembrane region" description="Helical" evidence="10">
    <location>
        <begin position="129"/>
        <end position="149"/>
    </location>
</feature>
<dbReference type="AlphaFoldDB" id="A0A1D9PA14"/>
<dbReference type="Proteomes" id="UP000178198">
    <property type="component" value="Chromosome"/>
</dbReference>
<dbReference type="OrthoDB" id="9791248at2"/>
<feature type="transmembrane region" description="Helical" evidence="10">
    <location>
        <begin position="40"/>
        <end position="59"/>
    </location>
</feature>
<accession>A0A1D9PA14</accession>
<evidence type="ECO:0000256" key="10">
    <source>
        <dbReference type="SAM" id="Phobius"/>
    </source>
</evidence>
<feature type="transmembrane region" description="Helical" evidence="10">
    <location>
        <begin position="179"/>
        <end position="196"/>
    </location>
</feature>
<dbReference type="KEGG" id="fcm:BIW12_08275"/>
<protein>
    <recommendedName>
        <fullName evidence="4">Nicotinamide riboside transporter PnuC</fullName>
    </recommendedName>
</protein>
<evidence type="ECO:0000256" key="4">
    <source>
        <dbReference type="ARBA" id="ARBA00017522"/>
    </source>
</evidence>
<keyword evidence="8 10" id="KW-1133">Transmembrane helix</keyword>
<evidence type="ECO:0000313" key="12">
    <source>
        <dbReference type="Proteomes" id="UP000178198"/>
    </source>
</evidence>
<keyword evidence="12" id="KW-1185">Reference proteome</keyword>
<keyword evidence="6" id="KW-1003">Cell membrane</keyword>
<keyword evidence="5" id="KW-0813">Transport</keyword>
<feature type="transmembrane region" description="Helical" evidence="10">
    <location>
        <begin position="65"/>
        <end position="83"/>
    </location>
</feature>
<sequence length="215" mass="25759">MIDFFFAQYADYPTSEIVLELIGVFFGLASVWFAKKDNIWVFPTGLVNTSIYAYLLWKWELLGDSMINVYYFVMSLYGWYHWTRKKGEVEEFPVAVATKKEHKISALIFVITLVFVFLVYQYFDKFTSWYNYVDTLLTALFFVGMWLMAKRKIENWIFWIVGDFISIPLYFFKGYTFTSLQYLIFTILAIYGYLEWKKILSNQRKETDERVVLES</sequence>
<evidence type="ECO:0000256" key="5">
    <source>
        <dbReference type="ARBA" id="ARBA00022448"/>
    </source>
</evidence>
<evidence type="ECO:0000256" key="6">
    <source>
        <dbReference type="ARBA" id="ARBA00022475"/>
    </source>
</evidence>
<evidence type="ECO:0000256" key="2">
    <source>
        <dbReference type="ARBA" id="ARBA00004651"/>
    </source>
</evidence>
<dbReference type="RefSeq" id="WP_071184690.1">
    <property type="nucleotide sequence ID" value="NZ_CP017774.1"/>
</dbReference>
<feature type="transmembrane region" description="Helical" evidence="10">
    <location>
        <begin position="156"/>
        <end position="173"/>
    </location>
</feature>
<evidence type="ECO:0000313" key="11">
    <source>
        <dbReference type="EMBL" id="AOZ99440.1"/>
    </source>
</evidence>
<comment type="similarity">
    <text evidence="3">Belongs to the nicotinamide ribonucleoside (NR) uptake permease (TC 4.B.1) family.</text>
</comment>
<feature type="transmembrane region" description="Helical" evidence="10">
    <location>
        <begin position="104"/>
        <end position="123"/>
    </location>
</feature>
<feature type="transmembrane region" description="Helical" evidence="10">
    <location>
        <begin position="12"/>
        <end position="33"/>
    </location>
</feature>
<name>A0A1D9PA14_9FLAO</name>
<comment type="function">
    <text evidence="1">Required for nicotinamide riboside transport across the inner membrane.</text>
</comment>
<dbReference type="GO" id="GO:0034257">
    <property type="term" value="F:nicotinamide riboside transmembrane transporter activity"/>
    <property type="evidence" value="ECO:0007669"/>
    <property type="project" value="InterPro"/>
</dbReference>
<gene>
    <name evidence="11" type="ORF">BIW12_08275</name>
</gene>
<evidence type="ECO:0000256" key="8">
    <source>
        <dbReference type="ARBA" id="ARBA00022989"/>
    </source>
</evidence>
<dbReference type="InterPro" id="IPR006419">
    <property type="entry name" value="NMN_transpt_PnuC"/>
</dbReference>
<dbReference type="STRING" id="1306519.BIW12_08275"/>
<dbReference type="PANTHER" id="PTHR36122:SF2">
    <property type="entry name" value="NICOTINAMIDE RIBOSIDE TRANSPORTER PNUC"/>
    <property type="match status" value="1"/>
</dbReference>
<reference evidence="11 12" key="1">
    <citation type="submission" date="2016-10" db="EMBL/GenBank/DDBJ databases">
        <title>Complete Genome Sequence of Flavobacterium sp. PK15.</title>
        <authorList>
            <person name="Ekwe A."/>
            <person name="Kim S.B."/>
        </authorList>
    </citation>
    <scope>NUCLEOTIDE SEQUENCE [LARGE SCALE GENOMIC DNA]</scope>
    <source>
        <strain evidence="11 12">PK15</strain>
    </source>
</reference>
<organism evidence="11 12">
    <name type="scientific">Flavobacterium commune</name>
    <dbReference type="NCBI Taxonomy" id="1306519"/>
    <lineage>
        <taxon>Bacteria</taxon>
        <taxon>Pseudomonadati</taxon>
        <taxon>Bacteroidota</taxon>
        <taxon>Flavobacteriia</taxon>
        <taxon>Flavobacteriales</taxon>
        <taxon>Flavobacteriaceae</taxon>
        <taxon>Flavobacterium</taxon>
    </lineage>
</organism>
<dbReference type="PANTHER" id="PTHR36122">
    <property type="entry name" value="NICOTINAMIDE RIBOSIDE TRANSPORTER PNUC"/>
    <property type="match status" value="1"/>
</dbReference>
<dbReference type="GO" id="GO:0005886">
    <property type="term" value="C:plasma membrane"/>
    <property type="evidence" value="ECO:0007669"/>
    <property type="project" value="UniProtKB-SubCell"/>
</dbReference>
<proteinExistence type="inferred from homology"/>
<dbReference type="Pfam" id="PF04973">
    <property type="entry name" value="NMN_transporter"/>
    <property type="match status" value="1"/>
</dbReference>
<evidence type="ECO:0000256" key="7">
    <source>
        <dbReference type="ARBA" id="ARBA00022692"/>
    </source>
</evidence>